<evidence type="ECO:0000256" key="1">
    <source>
        <dbReference type="SAM" id="MobiDB-lite"/>
    </source>
</evidence>
<evidence type="ECO:0000313" key="3">
    <source>
        <dbReference type="EMBL" id="KIJ30878.1"/>
    </source>
</evidence>
<keyword evidence="2" id="KW-0472">Membrane</keyword>
<keyword evidence="2" id="KW-0812">Transmembrane</keyword>
<feature type="transmembrane region" description="Helical" evidence="2">
    <location>
        <begin position="46"/>
        <end position="70"/>
    </location>
</feature>
<dbReference type="EMBL" id="KN837253">
    <property type="protein sequence ID" value="KIJ30878.1"/>
    <property type="molecule type" value="Genomic_DNA"/>
</dbReference>
<protein>
    <submittedName>
        <fullName evidence="3">Unplaced genomic scaffold SPHSTscaffold_178, whole genome shotgun sequence</fullName>
    </submittedName>
</protein>
<proteinExistence type="predicted"/>
<dbReference type="AlphaFoldDB" id="A0A0C9TLW0"/>
<feature type="transmembrane region" description="Helical" evidence="2">
    <location>
        <begin position="115"/>
        <end position="134"/>
    </location>
</feature>
<evidence type="ECO:0000256" key="2">
    <source>
        <dbReference type="SAM" id="Phobius"/>
    </source>
</evidence>
<evidence type="ECO:0000313" key="4">
    <source>
        <dbReference type="Proteomes" id="UP000054279"/>
    </source>
</evidence>
<accession>A0A0C9TLW0</accession>
<name>A0A0C9TLW0_SPHS4</name>
<feature type="compositionally biased region" description="Pro residues" evidence="1">
    <location>
        <begin position="17"/>
        <end position="26"/>
    </location>
</feature>
<dbReference type="Proteomes" id="UP000054279">
    <property type="component" value="Unassembled WGS sequence"/>
</dbReference>
<sequence length="159" mass="16689">MPEGFTVVKDSERRYNSPPPSPPPPIHKGVANAPSPNIGTVNNEDVLMPAIATLLATIPVAFLSYAQSIFSARASNGGPTHRRTDDAVTVMWYISTAFALASVVFRAKPTQFSRLLLTAAVITLIAGLITFSAAEQPLSVSVTFGIVVAGILLGATVVK</sequence>
<feature type="transmembrane region" description="Helical" evidence="2">
    <location>
        <begin position="90"/>
        <end position="108"/>
    </location>
</feature>
<dbReference type="HOGENOM" id="CLU_1661899_0_0_1"/>
<gene>
    <name evidence="3" type="ORF">M422DRAFT_783881</name>
</gene>
<keyword evidence="4" id="KW-1185">Reference proteome</keyword>
<keyword evidence="2" id="KW-1133">Transmembrane helix</keyword>
<feature type="region of interest" description="Disordered" evidence="1">
    <location>
        <begin position="1"/>
        <end position="35"/>
    </location>
</feature>
<feature type="transmembrane region" description="Helical" evidence="2">
    <location>
        <begin position="140"/>
        <end position="158"/>
    </location>
</feature>
<reference evidence="3 4" key="1">
    <citation type="submission" date="2014-06" db="EMBL/GenBank/DDBJ databases">
        <title>Evolutionary Origins and Diversification of the Mycorrhizal Mutualists.</title>
        <authorList>
            <consortium name="DOE Joint Genome Institute"/>
            <consortium name="Mycorrhizal Genomics Consortium"/>
            <person name="Kohler A."/>
            <person name="Kuo A."/>
            <person name="Nagy L.G."/>
            <person name="Floudas D."/>
            <person name="Copeland A."/>
            <person name="Barry K.W."/>
            <person name="Cichocki N."/>
            <person name="Veneault-Fourrey C."/>
            <person name="LaButti K."/>
            <person name="Lindquist E.A."/>
            <person name="Lipzen A."/>
            <person name="Lundell T."/>
            <person name="Morin E."/>
            <person name="Murat C."/>
            <person name="Riley R."/>
            <person name="Ohm R."/>
            <person name="Sun H."/>
            <person name="Tunlid A."/>
            <person name="Henrissat B."/>
            <person name="Grigoriev I.V."/>
            <person name="Hibbett D.S."/>
            <person name="Martin F."/>
        </authorList>
    </citation>
    <scope>NUCLEOTIDE SEQUENCE [LARGE SCALE GENOMIC DNA]</scope>
    <source>
        <strain evidence="3 4">SS14</strain>
    </source>
</reference>
<organism evidence="3 4">
    <name type="scientific">Sphaerobolus stellatus (strain SS14)</name>
    <dbReference type="NCBI Taxonomy" id="990650"/>
    <lineage>
        <taxon>Eukaryota</taxon>
        <taxon>Fungi</taxon>
        <taxon>Dikarya</taxon>
        <taxon>Basidiomycota</taxon>
        <taxon>Agaricomycotina</taxon>
        <taxon>Agaricomycetes</taxon>
        <taxon>Phallomycetidae</taxon>
        <taxon>Geastrales</taxon>
        <taxon>Sphaerobolaceae</taxon>
        <taxon>Sphaerobolus</taxon>
    </lineage>
</organism>